<dbReference type="PATRIC" id="fig|246787.4.peg.1430"/>
<feature type="transmembrane region" description="Helical" evidence="1">
    <location>
        <begin position="35"/>
        <end position="56"/>
    </location>
</feature>
<feature type="transmembrane region" description="Helical" evidence="1">
    <location>
        <begin position="9"/>
        <end position="29"/>
    </location>
</feature>
<organism evidence="2 3">
    <name type="scientific">Bacteroides cellulosilyticus</name>
    <dbReference type="NCBI Taxonomy" id="246787"/>
    <lineage>
        <taxon>Bacteria</taxon>
        <taxon>Pseudomonadati</taxon>
        <taxon>Bacteroidota</taxon>
        <taxon>Bacteroidia</taxon>
        <taxon>Bacteroidales</taxon>
        <taxon>Bacteroidaceae</taxon>
        <taxon>Bacteroides</taxon>
    </lineage>
</organism>
<keyword evidence="1" id="KW-0812">Transmembrane</keyword>
<accession>A0A0P0FTT0</accession>
<evidence type="ECO:0000313" key="3">
    <source>
        <dbReference type="Proteomes" id="UP000061809"/>
    </source>
</evidence>
<keyword evidence="1" id="KW-0472">Membrane</keyword>
<dbReference type="Proteomes" id="UP000061809">
    <property type="component" value="Chromosome"/>
</dbReference>
<sequence>MRITKFRTAALWAFIGCLLKVIISITGLVVNLTPLLIGITDIISMCLIGFFFISLYTKIGWKIDK</sequence>
<reference evidence="2 3" key="1">
    <citation type="journal article" date="2015" name="Science">
        <title>Genetic determinants of in vivo fitness and diet responsiveness in multiple human gut Bacteroides.</title>
        <authorList>
            <person name="Wu M."/>
            <person name="McNulty N.P."/>
            <person name="Rodionov D.A."/>
            <person name="Khoroshkin M.S."/>
            <person name="Griffin N.W."/>
            <person name="Cheng J."/>
            <person name="Latreille P."/>
            <person name="Kerstetter R.A."/>
            <person name="Terrapon N."/>
            <person name="Henrissat B."/>
            <person name="Osterman A.L."/>
            <person name="Gordon J.I."/>
        </authorList>
    </citation>
    <scope>NUCLEOTIDE SEQUENCE [LARGE SCALE GENOMIC DNA]</scope>
    <source>
        <strain evidence="2 3">WH2</strain>
    </source>
</reference>
<name>A0A0P0FTT0_9BACE</name>
<dbReference type="KEGG" id="bcel:BcellWH2_01386"/>
<evidence type="ECO:0000256" key="1">
    <source>
        <dbReference type="SAM" id="Phobius"/>
    </source>
</evidence>
<protein>
    <submittedName>
        <fullName evidence="2">Uncharacterized protein</fullName>
    </submittedName>
</protein>
<dbReference type="AlphaFoldDB" id="A0A0P0FTT0"/>
<dbReference type="EMBL" id="CP012801">
    <property type="protein sequence ID" value="ALJ58647.1"/>
    <property type="molecule type" value="Genomic_DNA"/>
</dbReference>
<gene>
    <name evidence="2" type="ORF">BcellWH2_01386</name>
</gene>
<evidence type="ECO:0000313" key="2">
    <source>
        <dbReference type="EMBL" id="ALJ58647.1"/>
    </source>
</evidence>
<proteinExistence type="predicted"/>
<keyword evidence="1" id="KW-1133">Transmembrane helix</keyword>